<dbReference type="InterPro" id="IPR000033">
    <property type="entry name" value="LDLR_classB_rpt"/>
</dbReference>
<dbReference type="SMART" id="SM00135">
    <property type="entry name" value="LY"/>
    <property type="match status" value="2"/>
</dbReference>
<dbReference type="GO" id="GO:0060070">
    <property type="term" value="P:canonical Wnt signaling pathway"/>
    <property type="evidence" value="ECO:0007669"/>
    <property type="project" value="TreeGrafter"/>
</dbReference>
<gene>
    <name evidence="4" type="ORF">HCN44_005929</name>
</gene>
<organism evidence="4 5">
    <name type="scientific">Aphidius gifuensis</name>
    <name type="common">Parasitoid wasp</name>
    <dbReference type="NCBI Taxonomy" id="684658"/>
    <lineage>
        <taxon>Eukaryota</taxon>
        <taxon>Metazoa</taxon>
        <taxon>Ecdysozoa</taxon>
        <taxon>Arthropoda</taxon>
        <taxon>Hexapoda</taxon>
        <taxon>Insecta</taxon>
        <taxon>Pterygota</taxon>
        <taxon>Neoptera</taxon>
        <taxon>Endopterygota</taxon>
        <taxon>Hymenoptera</taxon>
        <taxon>Apocrita</taxon>
        <taxon>Ichneumonoidea</taxon>
        <taxon>Braconidae</taxon>
        <taxon>Aphidiinae</taxon>
        <taxon>Aphidius</taxon>
    </lineage>
</organism>
<dbReference type="SUPFAM" id="SSF63825">
    <property type="entry name" value="YWTD domain"/>
    <property type="match status" value="1"/>
</dbReference>
<dbReference type="InterPro" id="IPR011042">
    <property type="entry name" value="6-blade_b-propeller_TolB-like"/>
</dbReference>
<dbReference type="GO" id="GO:0017147">
    <property type="term" value="F:Wnt-protein binding"/>
    <property type="evidence" value="ECO:0007669"/>
    <property type="project" value="TreeGrafter"/>
</dbReference>
<keyword evidence="5" id="KW-1185">Reference proteome</keyword>
<dbReference type="OrthoDB" id="6375837at2759"/>
<evidence type="ECO:0000256" key="1">
    <source>
        <dbReference type="ARBA" id="ARBA00022536"/>
    </source>
</evidence>
<sequence>MIAGTWFLYNGLNDSTSEKYQNLNSSNNNSLDYCREFNKCGLNATCTLNETAKNYSCYTHDSVISQNASFDFNKTYYTKENFLMFTCSSMSELIEGSWTFKVPNLSVDNITTMSYNGTDKKIYMENLTDNEITDPTFAIDWISRNIFWVNHNLNTIFVASLDNSSMKLSLINNISNAKYICVHPSRGKIYWLNNCGKSCQIETANEDGSNRSIFLSGSQVQQAASLIIDITSDKLCWIGGKNILQFKIIFPECANIEKKSITIIADVDSWSTIAVSHDTYYWTKNRRQIYYMNKKKSSKSRLLIDMRKKPVKIRESFIHNLVFIPGNIPPVTNLCQRENGGCSFNELCLPKGQHGVTCRKT</sequence>
<accession>A0A834XTG4</accession>
<keyword evidence="1" id="KW-0245">EGF-like domain</keyword>
<dbReference type="InterPro" id="IPR050778">
    <property type="entry name" value="Cueball_EGF_LRP_Nidogen"/>
</dbReference>
<evidence type="ECO:0000256" key="3">
    <source>
        <dbReference type="PROSITE-ProRule" id="PRU00461"/>
    </source>
</evidence>
<feature type="repeat" description="LDL-receptor class B" evidence="3">
    <location>
        <begin position="187"/>
        <end position="232"/>
    </location>
</feature>
<dbReference type="Gene3D" id="2.120.10.30">
    <property type="entry name" value="TolB, C-terminal domain"/>
    <property type="match status" value="1"/>
</dbReference>
<name>A0A834XTG4_APHGI</name>
<dbReference type="PROSITE" id="PS51120">
    <property type="entry name" value="LDLRB"/>
    <property type="match status" value="1"/>
</dbReference>
<dbReference type="PANTHER" id="PTHR46513:SF13">
    <property type="entry name" value="EGF-LIKE DOMAIN-CONTAINING PROTEIN"/>
    <property type="match status" value="1"/>
</dbReference>
<dbReference type="GO" id="GO:0005886">
    <property type="term" value="C:plasma membrane"/>
    <property type="evidence" value="ECO:0007669"/>
    <property type="project" value="TreeGrafter"/>
</dbReference>
<dbReference type="AlphaFoldDB" id="A0A834XTG4"/>
<evidence type="ECO:0000256" key="2">
    <source>
        <dbReference type="ARBA" id="ARBA00022737"/>
    </source>
</evidence>
<evidence type="ECO:0000313" key="5">
    <source>
        <dbReference type="Proteomes" id="UP000639338"/>
    </source>
</evidence>
<dbReference type="PANTHER" id="PTHR46513">
    <property type="entry name" value="VITELLOGENIN RECEPTOR-LIKE PROTEIN-RELATED-RELATED"/>
    <property type="match status" value="1"/>
</dbReference>
<comment type="caution">
    <text evidence="4">The sequence shown here is derived from an EMBL/GenBank/DDBJ whole genome shotgun (WGS) entry which is preliminary data.</text>
</comment>
<dbReference type="GO" id="GO:0042813">
    <property type="term" value="F:Wnt receptor activity"/>
    <property type="evidence" value="ECO:0007669"/>
    <property type="project" value="TreeGrafter"/>
</dbReference>
<proteinExistence type="predicted"/>
<keyword evidence="2" id="KW-0677">Repeat</keyword>
<reference evidence="4 5" key="1">
    <citation type="submission" date="2020-08" db="EMBL/GenBank/DDBJ databases">
        <title>Aphidius gifuensis genome sequencing and assembly.</title>
        <authorList>
            <person name="Du Z."/>
        </authorList>
    </citation>
    <scope>NUCLEOTIDE SEQUENCE [LARGE SCALE GENOMIC DNA]</scope>
    <source>
        <strain evidence="4">YNYX2018</strain>
        <tissue evidence="4">Adults</tissue>
    </source>
</reference>
<dbReference type="Proteomes" id="UP000639338">
    <property type="component" value="Unassembled WGS sequence"/>
</dbReference>
<dbReference type="EMBL" id="JACMRX010000003">
    <property type="protein sequence ID" value="KAF7993148.1"/>
    <property type="molecule type" value="Genomic_DNA"/>
</dbReference>
<evidence type="ECO:0000313" key="4">
    <source>
        <dbReference type="EMBL" id="KAF7993148.1"/>
    </source>
</evidence>
<protein>
    <submittedName>
        <fullName evidence="4">Uncharacterized protein</fullName>
    </submittedName>
</protein>